<evidence type="ECO:0000256" key="1">
    <source>
        <dbReference type="SAM" id="MobiDB-lite"/>
    </source>
</evidence>
<gene>
    <name evidence="2" type="ORF">ACHAXA_009975</name>
</gene>
<feature type="non-terminal residue" evidence="2">
    <location>
        <position position="1"/>
    </location>
</feature>
<protein>
    <recommendedName>
        <fullName evidence="4">Ricin B lectin domain-containing protein</fullName>
    </recommendedName>
</protein>
<dbReference type="EMBL" id="JALLPB020000557">
    <property type="protein sequence ID" value="KAL3808023.1"/>
    <property type="molecule type" value="Genomic_DNA"/>
</dbReference>
<reference evidence="2 3" key="1">
    <citation type="submission" date="2024-10" db="EMBL/GenBank/DDBJ databases">
        <title>Updated reference genomes for cyclostephanoid diatoms.</title>
        <authorList>
            <person name="Roberts W.R."/>
            <person name="Alverson A.J."/>
        </authorList>
    </citation>
    <scope>NUCLEOTIDE SEQUENCE [LARGE SCALE GENOMIC DNA]</scope>
    <source>
        <strain evidence="2 3">AJA228-03</strain>
    </source>
</reference>
<evidence type="ECO:0000313" key="3">
    <source>
        <dbReference type="Proteomes" id="UP001530377"/>
    </source>
</evidence>
<evidence type="ECO:0008006" key="4">
    <source>
        <dbReference type="Google" id="ProtNLM"/>
    </source>
</evidence>
<dbReference type="AlphaFoldDB" id="A0ABD3R5A3"/>
<dbReference type="PROSITE" id="PS50231">
    <property type="entry name" value="RICIN_B_LECTIN"/>
    <property type="match status" value="1"/>
</dbReference>
<comment type="caution">
    <text evidence="2">The sequence shown here is derived from an EMBL/GenBank/DDBJ whole genome shotgun (WGS) entry which is preliminary data.</text>
</comment>
<feature type="compositionally biased region" description="Basic and acidic residues" evidence="1">
    <location>
        <begin position="94"/>
        <end position="103"/>
    </location>
</feature>
<proteinExistence type="predicted"/>
<sequence>RRGEPKSRVELRYFITASEDMIKLIALSVITGVAVSGAEEARTLSGIVNRRHGDVTTRDLERATERFIRENLGRRTTSSKGPSGRRKRTLRTHSAADRGGKSAKIDDGYVTTLTGGKSEKVPNEEVSGRINFLLHIAAFCFTCSQQLAQINVLALVTKDSEMSDAVEICQDDELTQMWLVRSDGTYVMIESYDNPGMCISVDYEDGDNEGMVAETCLDGILMLRDCHSVYGTEWYFTGGQLINSFCWAAGLSSMMTVNIKDGDNYECEKDVGVFGRINEPVLKADSFMFVNRLPRAPFHVLDVVGALEDGPKESKAKAFDDTEEEVAEVTVHFQGET</sequence>
<accession>A0ABD3R5A3</accession>
<feature type="region of interest" description="Disordered" evidence="1">
    <location>
        <begin position="71"/>
        <end position="103"/>
    </location>
</feature>
<evidence type="ECO:0000313" key="2">
    <source>
        <dbReference type="EMBL" id="KAL3808023.1"/>
    </source>
</evidence>
<name>A0ABD3R5A3_9STRA</name>
<dbReference type="Proteomes" id="UP001530377">
    <property type="component" value="Unassembled WGS sequence"/>
</dbReference>
<organism evidence="2 3">
    <name type="scientific">Cyclostephanos tholiformis</name>
    <dbReference type="NCBI Taxonomy" id="382380"/>
    <lineage>
        <taxon>Eukaryota</taxon>
        <taxon>Sar</taxon>
        <taxon>Stramenopiles</taxon>
        <taxon>Ochrophyta</taxon>
        <taxon>Bacillariophyta</taxon>
        <taxon>Coscinodiscophyceae</taxon>
        <taxon>Thalassiosirophycidae</taxon>
        <taxon>Stephanodiscales</taxon>
        <taxon>Stephanodiscaceae</taxon>
        <taxon>Cyclostephanos</taxon>
    </lineage>
</organism>
<keyword evidence="3" id="KW-1185">Reference proteome</keyword>